<dbReference type="AlphaFoldDB" id="A0AAD9JQU8"/>
<dbReference type="EMBL" id="JAODUP010000194">
    <property type="protein sequence ID" value="KAK2157262.1"/>
    <property type="molecule type" value="Genomic_DNA"/>
</dbReference>
<keyword evidence="1 4" id="KW-0812">Transmembrane</keyword>
<keyword evidence="4" id="KW-0186">Copper</keyword>
<dbReference type="GO" id="GO:0016020">
    <property type="term" value="C:membrane"/>
    <property type="evidence" value="ECO:0007669"/>
    <property type="project" value="UniProtKB-SubCell"/>
</dbReference>
<evidence type="ECO:0000256" key="1">
    <source>
        <dbReference type="ARBA" id="ARBA00022692"/>
    </source>
</evidence>
<evidence type="ECO:0000256" key="3">
    <source>
        <dbReference type="ARBA" id="ARBA00023136"/>
    </source>
</evidence>
<sequence>MVDTSSTYSLSGESADKSQTMDYQVSGDDHMDMGMKSSTYSLSGESADKSQTMDYQVSGDDHMDMGMKMYFHLGTSETILFKGWKTHNWQSMLGSCIAVFIMATLYEGLKVGRELLLKKLAMMQATTPHESSQPIALPSSDDEPTVPQILPSVRSRMCSISHLVQTLLHIIQFVLSYFLMLIFMTYNFYLCLAVAFGAGFGYFLFSWKRSSVIDANEHCH</sequence>
<evidence type="ECO:0000256" key="4">
    <source>
        <dbReference type="RuleBase" id="RU367022"/>
    </source>
</evidence>
<keyword evidence="6" id="KW-1185">Reference proteome</keyword>
<gene>
    <name evidence="5" type="ORF">LSH36_194g03043</name>
</gene>
<comment type="caution">
    <text evidence="5">The sequence shown here is derived from an EMBL/GenBank/DDBJ whole genome shotgun (WGS) entry which is preliminary data.</text>
</comment>
<reference evidence="5" key="1">
    <citation type="journal article" date="2023" name="Mol. Biol. Evol.">
        <title>Third-Generation Sequencing Reveals the Adaptive Role of the Epigenome in Three Deep-Sea Polychaetes.</title>
        <authorList>
            <person name="Perez M."/>
            <person name="Aroh O."/>
            <person name="Sun Y."/>
            <person name="Lan Y."/>
            <person name="Juniper S.K."/>
            <person name="Young C.R."/>
            <person name="Angers B."/>
            <person name="Qian P.Y."/>
        </authorList>
    </citation>
    <scope>NUCLEOTIDE SEQUENCE</scope>
    <source>
        <strain evidence="5">P08H-3</strain>
    </source>
</reference>
<dbReference type="InterPro" id="IPR007274">
    <property type="entry name" value="Cop_transporter"/>
</dbReference>
<evidence type="ECO:0000313" key="6">
    <source>
        <dbReference type="Proteomes" id="UP001208570"/>
    </source>
</evidence>
<evidence type="ECO:0000313" key="5">
    <source>
        <dbReference type="EMBL" id="KAK2157262.1"/>
    </source>
</evidence>
<dbReference type="PANTHER" id="PTHR12483:SF115">
    <property type="entry name" value="COPPER TRANSPORT PROTEIN"/>
    <property type="match status" value="1"/>
</dbReference>
<dbReference type="Proteomes" id="UP001208570">
    <property type="component" value="Unassembled WGS sequence"/>
</dbReference>
<keyword evidence="4" id="KW-0406">Ion transport</keyword>
<keyword evidence="4" id="KW-0813">Transport</keyword>
<name>A0AAD9JQU8_9ANNE</name>
<dbReference type="PANTHER" id="PTHR12483">
    <property type="entry name" value="SOLUTE CARRIER FAMILY 31 COPPER TRANSPORTERS"/>
    <property type="match status" value="1"/>
</dbReference>
<keyword evidence="4" id="KW-0187">Copper transport</keyword>
<keyword evidence="2 4" id="KW-1133">Transmembrane helix</keyword>
<comment type="similarity">
    <text evidence="4">Belongs to the copper transporter (Ctr) (TC 1.A.56) family. SLC31A subfamily.</text>
</comment>
<dbReference type="GO" id="GO:0005375">
    <property type="term" value="F:copper ion transmembrane transporter activity"/>
    <property type="evidence" value="ECO:0007669"/>
    <property type="project" value="UniProtKB-UniRule"/>
</dbReference>
<comment type="subcellular location">
    <subcellularLocation>
        <location evidence="4">Membrane</location>
        <topology evidence="4">Multi-pass membrane protein</topology>
    </subcellularLocation>
</comment>
<protein>
    <recommendedName>
        <fullName evidence="4">Copper transport protein</fullName>
    </recommendedName>
</protein>
<dbReference type="Pfam" id="PF04145">
    <property type="entry name" value="Ctr"/>
    <property type="match status" value="1"/>
</dbReference>
<organism evidence="5 6">
    <name type="scientific">Paralvinella palmiformis</name>
    <dbReference type="NCBI Taxonomy" id="53620"/>
    <lineage>
        <taxon>Eukaryota</taxon>
        <taxon>Metazoa</taxon>
        <taxon>Spiralia</taxon>
        <taxon>Lophotrochozoa</taxon>
        <taxon>Annelida</taxon>
        <taxon>Polychaeta</taxon>
        <taxon>Sedentaria</taxon>
        <taxon>Canalipalpata</taxon>
        <taxon>Terebellida</taxon>
        <taxon>Terebelliformia</taxon>
        <taxon>Alvinellidae</taxon>
        <taxon>Paralvinella</taxon>
    </lineage>
</organism>
<proteinExistence type="inferred from homology"/>
<feature type="transmembrane region" description="Helical" evidence="4">
    <location>
        <begin position="186"/>
        <end position="205"/>
    </location>
</feature>
<accession>A0AAD9JQU8</accession>
<evidence type="ECO:0000256" key="2">
    <source>
        <dbReference type="ARBA" id="ARBA00022989"/>
    </source>
</evidence>
<keyword evidence="3 4" id="KW-0472">Membrane</keyword>